<keyword evidence="3" id="KW-1185">Reference proteome</keyword>
<protein>
    <submittedName>
        <fullName evidence="2">Lactotransferrin</fullName>
    </submittedName>
</protein>
<comment type="caution">
    <text evidence="2">The sequence shown here is derived from an EMBL/GenBank/DDBJ whole genome shotgun (WGS) entry which is preliminary data.</text>
</comment>
<organism evidence="2 3">
    <name type="scientific">Orchesella cincta</name>
    <name type="common">Springtail</name>
    <name type="synonym">Podura cincta</name>
    <dbReference type="NCBI Taxonomy" id="48709"/>
    <lineage>
        <taxon>Eukaryota</taxon>
        <taxon>Metazoa</taxon>
        <taxon>Ecdysozoa</taxon>
        <taxon>Arthropoda</taxon>
        <taxon>Hexapoda</taxon>
        <taxon>Collembola</taxon>
        <taxon>Entomobryomorpha</taxon>
        <taxon>Entomobryoidea</taxon>
        <taxon>Orchesellidae</taxon>
        <taxon>Orchesellinae</taxon>
        <taxon>Orchesella</taxon>
    </lineage>
</organism>
<dbReference type="InterPro" id="IPR027417">
    <property type="entry name" value="P-loop_NTPase"/>
</dbReference>
<reference evidence="2 3" key="1">
    <citation type="journal article" date="2016" name="Genome Biol. Evol.">
        <title>Gene Family Evolution Reflects Adaptation to Soil Environmental Stressors in the Genome of the Collembolan Orchesella cincta.</title>
        <authorList>
            <person name="Faddeeva-Vakhrusheva A."/>
            <person name="Derks M.F."/>
            <person name="Anvar S.Y."/>
            <person name="Agamennone V."/>
            <person name="Suring W."/>
            <person name="Smit S."/>
            <person name="van Straalen N.M."/>
            <person name="Roelofs D."/>
        </authorList>
    </citation>
    <scope>NUCLEOTIDE SEQUENCE [LARGE SCALE GENOMIC DNA]</scope>
    <source>
        <tissue evidence="2">Mixed pool</tissue>
    </source>
</reference>
<feature type="compositionally biased region" description="Polar residues" evidence="1">
    <location>
        <begin position="8"/>
        <end position="19"/>
    </location>
</feature>
<gene>
    <name evidence="2" type="ORF">Ocin01_17977</name>
</gene>
<dbReference type="AlphaFoldDB" id="A0A1D2M703"/>
<evidence type="ECO:0000313" key="3">
    <source>
        <dbReference type="Proteomes" id="UP000094527"/>
    </source>
</evidence>
<dbReference type="InterPro" id="IPR011029">
    <property type="entry name" value="DEATH-like_dom_sf"/>
</dbReference>
<dbReference type="Gene3D" id="1.10.533.10">
    <property type="entry name" value="Death Domain, Fas"/>
    <property type="match status" value="1"/>
</dbReference>
<evidence type="ECO:0000256" key="1">
    <source>
        <dbReference type="SAM" id="MobiDB-lite"/>
    </source>
</evidence>
<feature type="region of interest" description="Disordered" evidence="1">
    <location>
        <begin position="1"/>
        <end position="22"/>
    </location>
</feature>
<proteinExistence type="predicted"/>
<sequence length="402" mass="45591">MKNPPQASPSSRTPKTTGNHGLGLIKKRDHLCGIYNKLNAGGYGLDFNLFVIVITGIQGRGKTFVLESICKYLLPKGNDIKPWRLNMSQLRPSNGKHVLTLVDLPDLFEVAGKGLLKHRKKSFDSEFDFGRFYPTNGFSRLIEKLKFLSDIAGVKRMWELLMGRVKVPMKRVKGNIENVAYNILHKCITVSGSKPEEEDGQDSSTQELPTIKDWERKCITKNKYALCQAITLEGEGILIALENEGIFSGEDSDLVKAHLPKRMAANNKMLDIVVTRSHGYDGLMRILKDLNQDVAYNILKNCKKEYMPKSHEEHPSLNVFNKPTSTEDSYEWFSQQNQHPEVEMDGFYHISKVGLTRPDTLNLPNDQYNLLTKQKGHAHLVNVCKYNNKPSHGILQNVIRNK</sequence>
<evidence type="ECO:0000313" key="2">
    <source>
        <dbReference type="EMBL" id="ODM88704.1"/>
    </source>
</evidence>
<name>A0A1D2M703_ORCCI</name>
<dbReference type="EMBL" id="LJIJ01003290">
    <property type="protein sequence ID" value="ODM88704.1"/>
    <property type="molecule type" value="Genomic_DNA"/>
</dbReference>
<accession>A0A1D2M703</accession>
<dbReference type="OrthoDB" id="5061070at2759"/>
<dbReference type="CDD" id="cd01671">
    <property type="entry name" value="CARD"/>
    <property type="match status" value="1"/>
</dbReference>
<dbReference type="Proteomes" id="UP000094527">
    <property type="component" value="Unassembled WGS sequence"/>
</dbReference>
<dbReference type="SUPFAM" id="SSF52540">
    <property type="entry name" value="P-loop containing nucleoside triphosphate hydrolases"/>
    <property type="match status" value="1"/>
</dbReference>
<dbReference type="SUPFAM" id="SSF47986">
    <property type="entry name" value="DEATH domain"/>
    <property type="match status" value="1"/>
</dbReference>